<proteinExistence type="predicted"/>
<gene>
    <name evidence="1" type="ORF">T4B_247</name>
</gene>
<comment type="caution">
    <text evidence="1">The sequence shown here is derived from an EMBL/GenBank/DDBJ whole genome shotgun (WGS) entry which is preliminary data.</text>
</comment>
<dbReference type="Proteomes" id="UP000054805">
    <property type="component" value="Unassembled WGS sequence"/>
</dbReference>
<accession>A0A0V1HL30</accession>
<dbReference type="AlphaFoldDB" id="A0A0V1HL30"/>
<name>A0A0V1HL30_TRIPS</name>
<protein>
    <submittedName>
        <fullName evidence="1">Uncharacterized protein</fullName>
    </submittedName>
</protein>
<dbReference type="EMBL" id="JYDS01000355">
    <property type="protein sequence ID" value="KRZ11116.1"/>
    <property type="molecule type" value="Genomic_DNA"/>
</dbReference>
<evidence type="ECO:0000313" key="2">
    <source>
        <dbReference type="Proteomes" id="UP000054805"/>
    </source>
</evidence>
<organism evidence="1 2">
    <name type="scientific">Trichinella pseudospiralis</name>
    <name type="common">Parasitic roundworm</name>
    <dbReference type="NCBI Taxonomy" id="6337"/>
    <lineage>
        <taxon>Eukaryota</taxon>
        <taxon>Metazoa</taxon>
        <taxon>Ecdysozoa</taxon>
        <taxon>Nematoda</taxon>
        <taxon>Enoplea</taxon>
        <taxon>Dorylaimia</taxon>
        <taxon>Trichinellida</taxon>
        <taxon>Trichinellidae</taxon>
        <taxon>Trichinella</taxon>
    </lineage>
</organism>
<reference evidence="1 2" key="1">
    <citation type="submission" date="2015-01" db="EMBL/GenBank/DDBJ databases">
        <title>Evolution of Trichinella species and genotypes.</title>
        <authorList>
            <person name="Korhonen P.K."/>
            <person name="Edoardo P."/>
            <person name="Giuseppe L.R."/>
            <person name="Gasser R.B."/>
        </authorList>
    </citation>
    <scope>NUCLEOTIDE SEQUENCE [LARGE SCALE GENOMIC DNA]</scope>
    <source>
        <strain evidence="1">ISS588</strain>
    </source>
</reference>
<evidence type="ECO:0000313" key="1">
    <source>
        <dbReference type="EMBL" id="KRZ11116.1"/>
    </source>
</evidence>
<keyword evidence="2" id="KW-1185">Reference proteome</keyword>
<sequence length="78" mass="8964">MNYHYSLSTSSWLKLVTTEDGFKCSCIKFTFHQAQMGSHKIICNASQSKIPCHKSCLSNYKRQVMTIISIQTHFTTEN</sequence>